<dbReference type="GO" id="GO:0005737">
    <property type="term" value="C:cytoplasm"/>
    <property type="evidence" value="ECO:0007669"/>
    <property type="project" value="TreeGrafter"/>
</dbReference>
<dbReference type="InterPro" id="IPR033449">
    <property type="entry name" value="Rit1_N"/>
</dbReference>
<sequence length="105" mass="11885">MEVSSEAEWSSSSSSSKLSIYKAARNIKKRDNSLYNALRSIYQDSVFVSEISELWPQLPLLANLRCGLWYSSNFHSTCYFKSTDGHTNNCSFSTSRLNLHVAHLA</sequence>
<organism evidence="2 3">
    <name type="scientific">Trifolium pratense</name>
    <name type="common">Red clover</name>
    <dbReference type="NCBI Taxonomy" id="57577"/>
    <lineage>
        <taxon>Eukaryota</taxon>
        <taxon>Viridiplantae</taxon>
        <taxon>Streptophyta</taxon>
        <taxon>Embryophyta</taxon>
        <taxon>Tracheophyta</taxon>
        <taxon>Spermatophyta</taxon>
        <taxon>Magnoliopsida</taxon>
        <taxon>eudicotyledons</taxon>
        <taxon>Gunneridae</taxon>
        <taxon>Pentapetalae</taxon>
        <taxon>rosids</taxon>
        <taxon>fabids</taxon>
        <taxon>Fabales</taxon>
        <taxon>Fabaceae</taxon>
        <taxon>Papilionoideae</taxon>
        <taxon>50 kb inversion clade</taxon>
        <taxon>NPAAA clade</taxon>
        <taxon>Hologalegina</taxon>
        <taxon>IRL clade</taxon>
        <taxon>Trifolieae</taxon>
        <taxon>Trifolium</taxon>
    </lineage>
</organism>
<reference evidence="2 3" key="2">
    <citation type="journal article" date="2017" name="Front. Plant Sci.">
        <title>Gene Classification and Mining of Molecular Markers Useful in Red Clover (Trifolium pratense) Breeding.</title>
        <authorList>
            <person name="Istvanek J."/>
            <person name="Dluhosova J."/>
            <person name="Dluhos P."/>
            <person name="Patkova L."/>
            <person name="Nedelnik J."/>
            <person name="Repkova J."/>
        </authorList>
    </citation>
    <scope>NUCLEOTIDE SEQUENCE [LARGE SCALE GENOMIC DNA]</scope>
    <source>
        <strain evidence="3">cv. Tatra</strain>
        <tissue evidence="2">Young leaves</tissue>
    </source>
</reference>
<dbReference type="ExpressionAtlas" id="A0A2K3KA52">
    <property type="expression patterns" value="baseline"/>
</dbReference>
<keyword evidence="2" id="KW-0808">Transferase</keyword>
<protein>
    <submittedName>
        <fullName evidence="2">tRNA A64-2'-O-ribosylphosphate transferase</fullName>
    </submittedName>
</protein>
<comment type="caution">
    <text evidence="2">The sequence shown here is derived from an EMBL/GenBank/DDBJ whole genome shotgun (WGS) entry which is preliminary data.</text>
</comment>
<dbReference type="EMBL" id="ASHM01152947">
    <property type="protein sequence ID" value="PNX63149.1"/>
    <property type="molecule type" value="Genomic_DNA"/>
</dbReference>
<dbReference type="InterPro" id="IPR007306">
    <property type="entry name" value="Rit1"/>
</dbReference>
<feature type="non-terminal residue" evidence="2">
    <location>
        <position position="105"/>
    </location>
</feature>
<dbReference type="STRING" id="57577.A0A2K3KA52"/>
<proteinExistence type="predicted"/>
<dbReference type="Proteomes" id="UP000236291">
    <property type="component" value="Unassembled WGS sequence"/>
</dbReference>
<dbReference type="AlphaFoldDB" id="A0A2K3KA52"/>
<evidence type="ECO:0000313" key="2">
    <source>
        <dbReference type="EMBL" id="PNX63149.1"/>
    </source>
</evidence>
<gene>
    <name evidence="2" type="ORF">L195_g061484</name>
</gene>
<dbReference type="PANTHER" id="PTHR31811:SF0">
    <property type="entry name" value="TRNA A64-2'-O-RIBOSYLPHOSPHATE TRANSFERASE"/>
    <property type="match status" value="1"/>
</dbReference>
<evidence type="ECO:0000313" key="3">
    <source>
        <dbReference type="Proteomes" id="UP000236291"/>
    </source>
</evidence>
<feature type="domain" description="Rit1 N-terminal" evidence="1">
    <location>
        <begin position="27"/>
        <end position="104"/>
    </location>
</feature>
<name>A0A2K3KA52_TRIPR</name>
<dbReference type="GO" id="GO:0043399">
    <property type="term" value="F:tRNA adenosine(64)-2'-O-ribosylphosphate transferase activity"/>
    <property type="evidence" value="ECO:0007669"/>
    <property type="project" value="InterPro"/>
</dbReference>
<accession>A0A2K3KA52</accession>
<reference evidence="2 3" key="1">
    <citation type="journal article" date="2014" name="Am. J. Bot.">
        <title>Genome assembly and annotation for red clover (Trifolium pratense; Fabaceae).</title>
        <authorList>
            <person name="Istvanek J."/>
            <person name="Jaros M."/>
            <person name="Krenek A."/>
            <person name="Repkova J."/>
        </authorList>
    </citation>
    <scope>NUCLEOTIDE SEQUENCE [LARGE SCALE GENOMIC DNA]</scope>
    <source>
        <strain evidence="3">cv. Tatra</strain>
        <tissue evidence="2">Young leaves</tissue>
    </source>
</reference>
<evidence type="ECO:0000259" key="1">
    <source>
        <dbReference type="Pfam" id="PF17184"/>
    </source>
</evidence>
<dbReference type="GO" id="GO:0019988">
    <property type="term" value="P:charged-tRNA amino acid modification"/>
    <property type="evidence" value="ECO:0007669"/>
    <property type="project" value="InterPro"/>
</dbReference>
<dbReference type="PANTHER" id="PTHR31811">
    <property type="entry name" value="TRNA A64-2'-O-RIBOSYLPHOSPHATE TRANSFERASE"/>
    <property type="match status" value="1"/>
</dbReference>
<dbReference type="Pfam" id="PF17184">
    <property type="entry name" value="Rit1_C"/>
    <property type="match status" value="1"/>
</dbReference>